<feature type="region of interest" description="Disordered" evidence="1">
    <location>
        <begin position="250"/>
        <end position="294"/>
    </location>
</feature>
<dbReference type="PANTHER" id="PTHR15197">
    <property type="entry name" value="COILIN P80"/>
    <property type="match status" value="1"/>
</dbReference>
<dbReference type="Pfam" id="PF23086">
    <property type="entry name" value="Tudor_Coilin"/>
    <property type="match status" value="1"/>
</dbReference>
<comment type="caution">
    <text evidence="3">The sequence shown here is derived from an EMBL/GenBank/DDBJ whole genome shotgun (WGS) entry which is preliminary data.</text>
</comment>
<feature type="compositionally biased region" description="Basic and acidic residues" evidence="1">
    <location>
        <begin position="282"/>
        <end position="291"/>
    </location>
</feature>
<dbReference type="GO" id="GO:0015030">
    <property type="term" value="C:Cajal body"/>
    <property type="evidence" value="ECO:0007669"/>
    <property type="project" value="TreeGrafter"/>
</dbReference>
<evidence type="ECO:0000313" key="4">
    <source>
        <dbReference type="Proteomes" id="UP000502823"/>
    </source>
</evidence>
<dbReference type="PANTHER" id="PTHR15197:SF0">
    <property type="entry name" value="COILIN"/>
    <property type="match status" value="1"/>
</dbReference>
<feature type="compositionally biased region" description="Basic residues" evidence="1">
    <location>
        <begin position="269"/>
        <end position="281"/>
    </location>
</feature>
<sequence>MADATGFRVGIDAREMRQVVRSRFFIYVDLLRDRYISDIEARIRCFLCVDRPISLMIGNNYLPSAENVRLLCAGDILKVVEQNSVCNSEKNDVTCLCKNGDSGHDQICMQESKSKKKKCHISGDMNSNGDTVNEDVQTCEVLPKNLNESAEYTKGKKRKKKGDNMSCLSEEQYVTEKSWCEELSNGVQHTVEKKGSKRRRGRNGTEIDMRVESDISGCVMSIATGSECVKTGPGSDSPVDGAASSIERGLHAETVQDNESLLTKDANTKRHRKRTRRHKKDRASEHSKRTESFSAGVTNAKQETFIRSIATPRTHIRFSDWDGDVNTETTVNAQVETHNVMSQMEFEPTCTSPVIVDLSSLQSSVMSSNVDVASSELNGKEAGKLNSLSHEESTTKWDVQAADYSQSIDLCSGSSNNSNFAKLLTFKNSSTPHVYQRKKNFITADTTVNGTTPETLSSSDMGNRGQIEVNKTSNMDLENRGQIKTDDKKINFSQYPFLKEVPKEGDLIAFKMLKMGEDYTPQISDYITVQVLSASKVTYQLKLKILDMVRSVSSKGLNVNIPLQGVSFGSITVTSARMASCHRNTGNNSGYFQGQYRTAVGYLSSCKNCTCSKRTHSAYESHMSAE</sequence>
<dbReference type="InterPro" id="IPR056398">
    <property type="entry name" value="Tudor_Coilin"/>
</dbReference>
<dbReference type="AlphaFoldDB" id="A0A6L2Q5H6"/>
<evidence type="ECO:0000256" key="1">
    <source>
        <dbReference type="SAM" id="MobiDB-lite"/>
    </source>
</evidence>
<dbReference type="GO" id="GO:0030620">
    <property type="term" value="F:U2 snRNA binding"/>
    <property type="evidence" value="ECO:0007669"/>
    <property type="project" value="TreeGrafter"/>
</dbReference>
<dbReference type="EMBL" id="BLKM01001521">
    <property type="protein sequence ID" value="GFG40119.1"/>
    <property type="molecule type" value="Genomic_DNA"/>
</dbReference>
<gene>
    <name evidence="3" type="ORF">Cfor_09370</name>
</gene>
<evidence type="ECO:0000313" key="3">
    <source>
        <dbReference type="EMBL" id="GFG40119.1"/>
    </source>
</evidence>
<dbReference type="GO" id="GO:0030619">
    <property type="term" value="F:U1 snRNA binding"/>
    <property type="evidence" value="ECO:0007669"/>
    <property type="project" value="TreeGrafter"/>
</dbReference>
<dbReference type="InParanoid" id="A0A6L2Q5H6"/>
<feature type="domain" description="Coilin tudor" evidence="2">
    <location>
        <begin position="489"/>
        <end position="546"/>
    </location>
</feature>
<keyword evidence="4" id="KW-1185">Reference proteome</keyword>
<dbReference type="Proteomes" id="UP000502823">
    <property type="component" value="Unassembled WGS sequence"/>
</dbReference>
<protein>
    <recommendedName>
        <fullName evidence="2">Coilin tudor domain-containing protein</fullName>
    </recommendedName>
</protein>
<dbReference type="OrthoDB" id="74813at2759"/>
<dbReference type="GO" id="GO:0000387">
    <property type="term" value="P:spliceosomal snRNP assembly"/>
    <property type="evidence" value="ECO:0007669"/>
    <property type="project" value="TreeGrafter"/>
</dbReference>
<dbReference type="InterPro" id="IPR024822">
    <property type="entry name" value="Coilin"/>
</dbReference>
<evidence type="ECO:0000259" key="2">
    <source>
        <dbReference type="Pfam" id="PF23086"/>
    </source>
</evidence>
<organism evidence="3 4">
    <name type="scientific">Coptotermes formosanus</name>
    <name type="common">Formosan subterranean termite</name>
    <dbReference type="NCBI Taxonomy" id="36987"/>
    <lineage>
        <taxon>Eukaryota</taxon>
        <taxon>Metazoa</taxon>
        <taxon>Ecdysozoa</taxon>
        <taxon>Arthropoda</taxon>
        <taxon>Hexapoda</taxon>
        <taxon>Insecta</taxon>
        <taxon>Pterygota</taxon>
        <taxon>Neoptera</taxon>
        <taxon>Polyneoptera</taxon>
        <taxon>Dictyoptera</taxon>
        <taxon>Blattodea</taxon>
        <taxon>Blattoidea</taxon>
        <taxon>Termitoidae</taxon>
        <taxon>Rhinotermitidae</taxon>
        <taxon>Coptotermes</taxon>
    </lineage>
</organism>
<reference evidence="4" key="1">
    <citation type="submission" date="2020-01" db="EMBL/GenBank/DDBJ databases">
        <title>Draft genome sequence of the Termite Coptotermes fromosanus.</title>
        <authorList>
            <person name="Itakura S."/>
            <person name="Yosikawa Y."/>
            <person name="Umezawa K."/>
        </authorList>
    </citation>
    <scope>NUCLEOTIDE SEQUENCE [LARGE SCALE GENOMIC DNA]</scope>
</reference>
<name>A0A6L2Q5H6_COPFO</name>
<accession>A0A6L2Q5H6</accession>
<proteinExistence type="predicted"/>